<feature type="non-terminal residue" evidence="3">
    <location>
        <position position="1"/>
    </location>
</feature>
<proteinExistence type="predicted"/>
<feature type="region of interest" description="Disordered" evidence="1">
    <location>
        <begin position="295"/>
        <end position="315"/>
    </location>
</feature>
<keyword evidence="2" id="KW-0472">Membrane</keyword>
<evidence type="ECO:0000256" key="2">
    <source>
        <dbReference type="SAM" id="Phobius"/>
    </source>
</evidence>
<dbReference type="EMBL" id="CAUYUJ010002803">
    <property type="protein sequence ID" value="CAK0802453.1"/>
    <property type="molecule type" value="Genomic_DNA"/>
</dbReference>
<evidence type="ECO:0000256" key="1">
    <source>
        <dbReference type="SAM" id="MobiDB-lite"/>
    </source>
</evidence>
<feature type="region of interest" description="Disordered" evidence="1">
    <location>
        <begin position="504"/>
        <end position="599"/>
    </location>
</feature>
<sequence length="628" mass="67091">EPFDILVNKSSALEWGAEWEKVSYGGSEGLRLKRAPSAGAFREWGRAHPDRLLLPRDVAIEVRREDPDHGSAHTYADMEKMLAGGGVLSEEQRVVPGPVSVALEKPRDQPIGLGWKALAPQGAQARLRITSIEGGGLFDESAGADPERAGQRAVIVGDTILQVRRTDPGEARLARSSEEMEHLLGRVGSLEVVVHREAPRDDYRCTPGLNNLPSEWTHSKKAWCCDQLASSGLLQTLDECKSADAPSDANASSTTPADDPDSFDCAAGLDKAGRGWSEAKKAWCCAHEQKGCEEPADTSASAASVPDTSDRQATQEGQALVIVSGDDAHDDFNDKYQDVVEWTIRSVFGYTEVQLAAAPRLLRPAHGPSLSGNASGPLRDRDDGGSRVFHYDMKGTCRPGCKVDRPPKERSNEEFRHELEQNLDAYNAHIRVGDARVCFGAGCQLRPNLPLEFAAQAARWGVALFGVALAALGLAVLGARCAGEQRGPAAACKEEQRRPFVVHESDAAPSQEPLPLAGPFAVDESDADAPSLGRPPLAVPFAVDESDADLPSLGPPPLAGPFAVDESDADAPALEPPPPLQQPPTDTLPTEAPRLPAEMPAKVSMIEWLDGLAGPSPRAGSPWELDPD</sequence>
<keyword evidence="2" id="KW-0812">Transmembrane</keyword>
<reference evidence="3" key="1">
    <citation type="submission" date="2023-10" db="EMBL/GenBank/DDBJ databases">
        <authorList>
            <person name="Chen Y."/>
            <person name="Shah S."/>
            <person name="Dougan E. K."/>
            <person name="Thang M."/>
            <person name="Chan C."/>
        </authorList>
    </citation>
    <scope>NUCLEOTIDE SEQUENCE [LARGE SCALE GENOMIC DNA]</scope>
</reference>
<comment type="caution">
    <text evidence="3">The sequence shown here is derived from an EMBL/GenBank/DDBJ whole genome shotgun (WGS) entry which is preliminary data.</text>
</comment>
<feature type="region of interest" description="Disordered" evidence="1">
    <location>
        <begin position="363"/>
        <end position="383"/>
    </location>
</feature>
<evidence type="ECO:0000313" key="4">
    <source>
        <dbReference type="Proteomes" id="UP001189429"/>
    </source>
</evidence>
<keyword evidence="4" id="KW-1185">Reference proteome</keyword>
<protein>
    <recommendedName>
        <fullName evidence="5">PDZ domain-containing protein</fullName>
    </recommendedName>
</protein>
<dbReference type="Proteomes" id="UP001189429">
    <property type="component" value="Unassembled WGS sequence"/>
</dbReference>
<evidence type="ECO:0008006" key="5">
    <source>
        <dbReference type="Google" id="ProtNLM"/>
    </source>
</evidence>
<keyword evidence="2" id="KW-1133">Transmembrane helix</keyword>
<name>A0ABN9Q9G4_9DINO</name>
<evidence type="ECO:0000313" key="3">
    <source>
        <dbReference type="EMBL" id="CAK0802453.1"/>
    </source>
</evidence>
<organism evidence="3 4">
    <name type="scientific">Prorocentrum cordatum</name>
    <dbReference type="NCBI Taxonomy" id="2364126"/>
    <lineage>
        <taxon>Eukaryota</taxon>
        <taxon>Sar</taxon>
        <taxon>Alveolata</taxon>
        <taxon>Dinophyceae</taxon>
        <taxon>Prorocentrales</taxon>
        <taxon>Prorocentraceae</taxon>
        <taxon>Prorocentrum</taxon>
    </lineage>
</organism>
<feature type="transmembrane region" description="Helical" evidence="2">
    <location>
        <begin position="457"/>
        <end position="477"/>
    </location>
</feature>
<feature type="compositionally biased region" description="Low complexity" evidence="1">
    <location>
        <begin position="243"/>
        <end position="257"/>
    </location>
</feature>
<gene>
    <name evidence="3" type="ORF">PCOR1329_LOCUS9974</name>
</gene>
<feature type="region of interest" description="Disordered" evidence="1">
    <location>
        <begin position="243"/>
        <end position="262"/>
    </location>
</feature>
<accession>A0ABN9Q9G4</accession>